<evidence type="ECO:0000313" key="1">
    <source>
        <dbReference type="EMBL" id="MBB2989615.1"/>
    </source>
</evidence>
<evidence type="ECO:0000313" key="2">
    <source>
        <dbReference type="Proteomes" id="UP000550501"/>
    </source>
</evidence>
<dbReference type="EMBL" id="JACHVU010000002">
    <property type="protein sequence ID" value="MBB2989615.1"/>
    <property type="molecule type" value="Genomic_DNA"/>
</dbReference>
<protein>
    <submittedName>
        <fullName evidence="1">Uncharacterized protein</fullName>
    </submittedName>
</protein>
<comment type="caution">
    <text evidence="1">The sequence shown here is derived from an EMBL/GenBank/DDBJ whole genome shotgun (WGS) entry which is preliminary data.</text>
</comment>
<name>A0A839Q5G0_MYCIR</name>
<accession>A0A839Q5G0</accession>
<sequence length="34" mass="4112">MDSKVGTAFKTIQTDDWFRRVRRERLLGEISRSR</sequence>
<dbReference type="AlphaFoldDB" id="A0A839Q5G0"/>
<dbReference type="Proteomes" id="UP000550501">
    <property type="component" value="Unassembled WGS sequence"/>
</dbReference>
<keyword evidence="2" id="KW-1185">Reference proteome</keyword>
<reference evidence="1 2" key="1">
    <citation type="submission" date="2020-08" db="EMBL/GenBank/DDBJ databases">
        <title>The Agave Microbiome: Exploring the role of microbial communities in plant adaptations to desert environments.</title>
        <authorList>
            <person name="Partida-Martinez L.P."/>
        </authorList>
    </citation>
    <scope>NUCLEOTIDE SEQUENCE [LARGE SCALE GENOMIC DNA]</scope>
    <source>
        <strain evidence="1 2">AT2.18</strain>
    </source>
</reference>
<gene>
    <name evidence="1" type="ORF">FHR72_001078</name>
</gene>
<proteinExistence type="predicted"/>
<organism evidence="1 2">
    <name type="scientific">Mycolicibacterium iranicum</name>
    <name type="common">Mycobacterium iranicum</name>
    <dbReference type="NCBI Taxonomy" id="912594"/>
    <lineage>
        <taxon>Bacteria</taxon>
        <taxon>Bacillati</taxon>
        <taxon>Actinomycetota</taxon>
        <taxon>Actinomycetes</taxon>
        <taxon>Mycobacteriales</taxon>
        <taxon>Mycobacteriaceae</taxon>
        <taxon>Mycolicibacterium</taxon>
    </lineage>
</organism>